<dbReference type="EMBL" id="JAVREN010000010">
    <property type="protein sequence ID" value="MDT0307283.1"/>
    <property type="molecule type" value="Genomic_DNA"/>
</dbReference>
<feature type="region of interest" description="Disordered" evidence="1">
    <location>
        <begin position="51"/>
        <end position="75"/>
    </location>
</feature>
<keyword evidence="3" id="KW-1185">Reference proteome</keyword>
<evidence type="ECO:0000256" key="1">
    <source>
        <dbReference type="SAM" id="MobiDB-lite"/>
    </source>
</evidence>
<dbReference type="Proteomes" id="UP001183388">
    <property type="component" value="Unassembled WGS sequence"/>
</dbReference>
<evidence type="ECO:0000313" key="3">
    <source>
        <dbReference type="Proteomes" id="UP001183388"/>
    </source>
</evidence>
<dbReference type="RefSeq" id="WP_311630226.1">
    <property type="nucleotide sequence ID" value="NZ_JAVREN010000010.1"/>
</dbReference>
<comment type="caution">
    <text evidence="2">The sequence shown here is derived from an EMBL/GenBank/DDBJ whole genome shotgun (WGS) entry which is preliminary data.</text>
</comment>
<protein>
    <submittedName>
        <fullName evidence="2">Uncharacterized protein</fullName>
    </submittedName>
</protein>
<evidence type="ECO:0000313" key="2">
    <source>
        <dbReference type="EMBL" id="MDT0307283.1"/>
    </source>
</evidence>
<reference evidence="3" key="1">
    <citation type="submission" date="2023-07" db="EMBL/GenBank/DDBJ databases">
        <title>30 novel species of actinomycetes from the DSMZ collection.</title>
        <authorList>
            <person name="Nouioui I."/>
        </authorList>
    </citation>
    <scope>NUCLEOTIDE SEQUENCE [LARGE SCALE GENOMIC DNA]</scope>
    <source>
        <strain evidence="3">DSM 44917</strain>
    </source>
</reference>
<sequence>MNLARYAVLGGTLATLLGALAERAVHLCAPHAPRLGVWLAATALATLEIGTARRQHGGTTDAPETGPDPAAGEER</sequence>
<gene>
    <name evidence="2" type="ORF">RM780_09940</name>
</gene>
<accession>A0ABU2L7U6</accession>
<name>A0ABU2L7U6_9ACTN</name>
<organism evidence="2 3">
    <name type="scientific">Streptomyces boetiae</name>
    <dbReference type="NCBI Taxonomy" id="3075541"/>
    <lineage>
        <taxon>Bacteria</taxon>
        <taxon>Bacillati</taxon>
        <taxon>Actinomycetota</taxon>
        <taxon>Actinomycetes</taxon>
        <taxon>Kitasatosporales</taxon>
        <taxon>Streptomycetaceae</taxon>
        <taxon>Streptomyces</taxon>
    </lineage>
</organism>
<proteinExistence type="predicted"/>